<dbReference type="AlphaFoldDB" id="A0A7U9TI73"/>
<dbReference type="KEGG" id="manr:MPAN_003380"/>
<dbReference type="GO" id="GO:0016020">
    <property type="term" value="C:membrane"/>
    <property type="evidence" value="ECO:0007669"/>
    <property type="project" value="UniProtKB-SubCell"/>
</dbReference>
<name>A0A7U9TI73_9MOLU</name>
<keyword evidence="4" id="KW-0406">Ion transport</keyword>
<feature type="domain" description="BHLH" evidence="7">
    <location>
        <begin position="5"/>
        <end position="69"/>
    </location>
</feature>
<dbReference type="GO" id="GO:0046983">
    <property type="term" value="F:protein dimerization activity"/>
    <property type="evidence" value="ECO:0007669"/>
    <property type="project" value="InterPro"/>
</dbReference>
<dbReference type="NCBIfam" id="TIGR01145">
    <property type="entry name" value="ATP_synt_delta"/>
    <property type="match status" value="1"/>
</dbReference>
<protein>
    <submittedName>
        <fullName evidence="8">ATP synthase subunit delta</fullName>
    </submittedName>
</protein>
<keyword evidence="2" id="KW-0813">Transport</keyword>
<evidence type="ECO:0000256" key="5">
    <source>
        <dbReference type="ARBA" id="ARBA00023136"/>
    </source>
</evidence>
<dbReference type="Pfam" id="PF00213">
    <property type="entry name" value="OSCP"/>
    <property type="match status" value="1"/>
</dbReference>
<keyword evidence="3" id="KW-0375">Hydrogen ion transport</keyword>
<dbReference type="InterPro" id="IPR000711">
    <property type="entry name" value="ATPase_OSCP/dsu"/>
</dbReference>
<organism evidence="8 9">
    <name type="scientific">Mariniplasma anaerobium</name>
    <dbReference type="NCBI Taxonomy" id="2735436"/>
    <lineage>
        <taxon>Bacteria</taxon>
        <taxon>Bacillati</taxon>
        <taxon>Mycoplasmatota</taxon>
        <taxon>Mollicutes</taxon>
        <taxon>Acholeplasmatales</taxon>
        <taxon>Acholeplasmataceae</taxon>
        <taxon>Mariniplasma</taxon>
    </lineage>
</organism>
<gene>
    <name evidence="8" type="primary">atpH</name>
    <name evidence="8" type="ORF">MPAN_003380</name>
</gene>
<evidence type="ECO:0000256" key="6">
    <source>
        <dbReference type="ARBA" id="ARBA00023310"/>
    </source>
</evidence>
<dbReference type="InterPro" id="IPR026015">
    <property type="entry name" value="ATP_synth_OSCP/delta_N_sf"/>
</dbReference>
<dbReference type="RefSeq" id="WP_176239642.1">
    <property type="nucleotide sequence ID" value="NZ_AP024412.1"/>
</dbReference>
<dbReference type="InterPro" id="IPR011598">
    <property type="entry name" value="bHLH_dom"/>
</dbReference>
<keyword evidence="9" id="KW-1185">Reference proteome</keyword>
<proteinExistence type="predicted"/>
<dbReference type="PROSITE" id="PS50888">
    <property type="entry name" value="BHLH"/>
    <property type="match status" value="1"/>
</dbReference>
<evidence type="ECO:0000259" key="7">
    <source>
        <dbReference type="PROSITE" id="PS50888"/>
    </source>
</evidence>
<dbReference type="PANTHER" id="PTHR11910">
    <property type="entry name" value="ATP SYNTHASE DELTA CHAIN"/>
    <property type="match status" value="1"/>
</dbReference>
<accession>A0A7U9TI73</accession>
<evidence type="ECO:0000256" key="4">
    <source>
        <dbReference type="ARBA" id="ARBA00023065"/>
    </source>
</evidence>
<evidence type="ECO:0000313" key="9">
    <source>
        <dbReference type="Proteomes" id="UP000620133"/>
    </source>
</evidence>
<dbReference type="PRINTS" id="PR00125">
    <property type="entry name" value="ATPASEDELTA"/>
</dbReference>
<dbReference type="Proteomes" id="UP000620133">
    <property type="component" value="Chromosome"/>
</dbReference>
<evidence type="ECO:0000313" key="8">
    <source>
        <dbReference type="EMBL" id="BCR35445.1"/>
    </source>
</evidence>
<comment type="subcellular location">
    <subcellularLocation>
        <location evidence="1">Membrane</location>
    </subcellularLocation>
</comment>
<evidence type="ECO:0000256" key="3">
    <source>
        <dbReference type="ARBA" id="ARBA00022781"/>
    </source>
</evidence>
<keyword evidence="6" id="KW-0066">ATP synthesis</keyword>
<dbReference type="SUPFAM" id="SSF47928">
    <property type="entry name" value="N-terminal domain of the delta subunit of the F1F0-ATP synthase"/>
    <property type="match status" value="1"/>
</dbReference>
<evidence type="ECO:0000256" key="1">
    <source>
        <dbReference type="ARBA" id="ARBA00004370"/>
    </source>
</evidence>
<dbReference type="EMBL" id="AP024412">
    <property type="protein sequence ID" value="BCR35445.1"/>
    <property type="molecule type" value="Genomic_DNA"/>
</dbReference>
<keyword evidence="5" id="KW-0472">Membrane</keyword>
<dbReference type="GO" id="GO:0046933">
    <property type="term" value="F:proton-transporting ATP synthase activity, rotational mechanism"/>
    <property type="evidence" value="ECO:0007669"/>
    <property type="project" value="InterPro"/>
</dbReference>
<reference evidence="8" key="1">
    <citation type="submission" date="2021-01" db="EMBL/GenBank/DDBJ databases">
        <title>Draft genome sequence of Acholeplasmataceae bacterium strain Mahy22.</title>
        <authorList>
            <person name="Watanabe M."/>
            <person name="Kojima H."/>
            <person name="Fukui M."/>
        </authorList>
    </citation>
    <scope>NUCLEOTIDE SEQUENCE</scope>
    <source>
        <strain evidence="8">Mahy22</strain>
    </source>
</reference>
<dbReference type="Gene3D" id="1.10.520.20">
    <property type="entry name" value="N-terminal domain of the delta subunit of the F1F0-ATP synthase"/>
    <property type="match status" value="1"/>
</dbReference>
<sequence>MTKYAKALHQLAVEQKKVDRINLHFDELRSLISKNPKWVEMMDSPMLNLKKKMEMMDTLDFDPLFLSFLKTLAEEHLMQYIDETYEEWKHLMRASQKIAHLHVYLANPITDIQEEKLINVLKPRFKGQTISLHKTIDTSLIGGIKITYQGQSLDRSVVRELEELFTMI</sequence>
<evidence type="ECO:0000256" key="2">
    <source>
        <dbReference type="ARBA" id="ARBA00022448"/>
    </source>
</evidence>